<protein>
    <submittedName>
        <fullName evidence="7">Hemoglobin</fullName>
    </submittedName>
</protein>
<dbReference type="GO" id="GO:0046872">
    <property type="term" value="F:metal ion binding"/>
    <property type="evidence" value="ECO:0007669"/>
    <property type="project" value="UniProtKB-KW"/>
</dbReference>
<keyword evidence="2" id="KW-0813">Transport</keyword>
<reference evidence="7 8" key="1">
    <citation type="submission" date="2017-10" db="EMBL/GenBank/DDBJ databases">
        <title>Sequencing the genomes of 1000 actinobacteria strains.</title>
        <authorList>
            <person name="Klenk H.-P."/>
        </authorList>
    </citation>
    <scope>NUCLEOTIDE SEQUENCE [LARGE SCALE GENOMIC DNA]</scope>
    <source>
        <strain evidence="7 8">DSM 20688</strain>
    </source>
</reference>
<dbReference type="InterPro" id="IPR009050">
    <property type="entry name" value="Globin-like_sf"/>
</dbReference>
<dbReference type="InterPro" id="IPR012292">
    <property type="entry name" value="Globin/Proto"/>
</dbReference>
<evidence type="ECO:0000256" key="6">
    <source>
        <dbReference type="ARBA" id="ARBA00034496"/>
    </source>
</evidence>
<dbReference type="PANTHER" id="PTHR47366:SF1">
    <property type="entry name" value="TWO-ON-TWO HEMOGLOBIN-3"/>
    <property type="match status" value="1"/>
</dbReference>
<proteinExistence type="inferred from homology"/>
<accession>A0A2A9DP81</accession>
<dbReference type="GO" id="GO:0020037">
    <property type="term" value="F:heme binding"/>
    <property type="evidence" value="ECO:0007669"/>
    <property type="project" value="InterPro"/>
</dbReference>
<dbReference type="Gene3D" id="1.10.490.10">
    <property type="entry name" value="Globins"/>
    <property type="match status" value="1"/>
</dbReference>
<evidence type="ECO:0000256" key="5">
    <source>
        <dbReference type="ARBA" id="ARBA00023004"/>
    </source>
</evidence>
<dbReference type="GO" id="GO:0019825">
    <property type="term" value="F:oxygen binding"/>
    <property type="evidence" value="ECO:0007669"/>
    <property type="project" value="InterPro"/>
</dbReference>
<evidence type="ECO:0000313" key="7">
    <source>
        <dbReference type="EMBL" id="PFG28166.1"/>
    </source>
</evidence>
<sequence>MHPQSLYEHLGDDVFQALVAGFYARVKEDDLIGPMYPDDDWDGAEWRLKAFLTQYWGGPRDYSEQRGHPRLRMRHQPFPITRDAALRWLEIMEASMADIPADKLPDEARAALLDHMQRVAGMVINTAG</sequence>
<evidence type="ECO:0000256" key="1">
    <source>
        <dbReference type="ARBA" id="ARBA00001971"/>
    </source>
</evidence>
<name>A0A2A9DP81_9CORY</name>
<dbReference type="GO" id="GO:0005344">
    <property type="term" value="F:oxygen carrier activity"/>
    <property type="evidence" value="ECO:0007669"/>
    <property type="project" value="InterPro"/>
</dbReference>
<comment type="similarity">
    <text evidence="6">Belongs to the truncated hemoglobin family. Group II subfamily.</text>
</comment>
<dbReference type="PANTHER" id="PTHR47366">
    <property type="entry name" value="TWO-ON-TWO HEMOGLOBIN-3"/>
    <property type="match status" value="1"/>
</dbReference>
<evidence type="ECO:0000256" key="4">
    <source>
        <dbReference type="ARBA" id="ARBA00022723"/>
    </source>
</evidence>
<keyword evidence="5" id="KW-0408">Iron</keyword>
<dbReference type="EMBL" id="PDJF01000001">
    <property type="protein sequence ID" value="PFG28166.1"/>
    <property type="molecule type" value="Genomic_DNA"/>
</dbReference>
<gene>
    <name evidence="7" type="ORF">ATK06_1263</name>
</gene>
<dbReference type="PROSITE" id="PS01213">
    <property type="entry name" value="GLOBIN_FAM_2"/>
    <property type="match status" value="1"/>
</dbReference>
<dbReference type="AlphaFoldDB" id="A0A2A9DP81"/>
<evidence type="ECO:0000313" key="8">
    <source>
        <dbReference type="Proteomes" id="UP000221653"/>
    </source>
</evidence>
<organism evidence="7 8">
    <name type="scientific">Corynebacterium renale</name>
    <dbReference type="NCBI Taxonomy" id="1724"/>
    <lineage>
        <taxon>Bacteria</taxon>
        <taxon>Bacillati</taxon>
        <taxon>Actinomycetota</taxon>
        <taxon>Actinomycetes</taxon>
        <taxon>Mycobacteriales</taxon>
        <taxon>Corynebacteriaceae</taxon>
        <taxon>Corynebacterium</taxon>
    </lineage>
</organism>
<dbReference type="OrthoDB" id="9790913at2"/>
<keyword evidence="3" id="KW-0349">Heme</keyword>
<dbReference type="Pfam" id="PF01152">
    <property type="entry name" value="Bac_globin"/>
    <property type="match status" value="1"/>
</dbReference>
<dbReference type="SUPFAM" id="SSF46458">
    <property type="entry name" value="Globin-like"/>
    <property type="match status" value="1"/>
</dbReference>
<dbReference type="InterPro" id="IPR019795">
    <property type="entry name" value="Globin_bac-like_CS"/>
</dbReference>
<comment type="caution">
    <text evidence="7">The sequence shown here is derived from an EMBL/GenBank/DDBJ whole genome shotgun (WGS) entry which is preliminary data.</text>
</comment>
<dbReference type="InterPro" id="IPR001486">
    <property type="entry name" value="Hemoglobin_trunc"/>
</dbReference>
<keyword evidence="4" id="KW-0479">Metal-binding</keyword>
<dbReference type="RefSeq" id="WP_048380086.1">
    <property type="nucleotide sequence ID" value="NZ_LDYE01000006.1"/>
</dbReference>
<comment type="cofactor">
    <cofactor evidence="1">
        <name>heme</name>
        <dbReference type="ChEBI" id="CHEBI:30413"/>
    </cofactor>
</comment>
<dbReference type="InterPro" id="IPR044203">
    <property type="entry name" value="GlbO/GLB3-like"/>
</dbReference>
<dbReference type="Proteomes" id="UP000221653">
    <property type="component" value="Unassembled WGS sequence"/>
</dbReference>
<keyword evidence="8" id="KW-1185">Reference proteome</keyword>
<dbReference type="STRING" id="1724.GCA_001044175_01713"/>
<evidence type="ECO:0000256" key="2">
    <source>
        <dbReference type="ARBA" id="ARBA00022448"/>
    </source>
</evidence>
<evidence type="ECO:0000256" key="3">
    <source>
        <dbReference type="ARBA" id="ARBA00022617"/>
    </source>
</evidence>